<feature type="domain" description="Zinc finger PHD-type" evidence="6">
    <location>
        <begin position="6"/>
        <end position="57"/>
    </location>
</feature>
<feature type="compositionally biased region" description="Low complexity" evidence="5">
    <location>
        <begin position="341"/>
        <end position="357"/>
    </location>
</feature>
<reference evidence="7" key="1">
    <citation type="submission" date="2022-01" db="EMBL/GenBank/DDBJ databases">
        <authorList>
            <person name="King R."/>
        </authorList>
    </citation>
    <scope>NUCLEOTIDE SEQUENCE</scope>
</reference>
<organism evidence="7 8">
    <name type="scientific">Ceutorhynchus assimilis</name>
    <name type="common">cabbage seed weevil</name>
    <dbReference type="NCBI Taxonomy" id="467358"/>
    <lineage>
        <taxon>Eukaryota</taxon>
        <taxon>Metazoa</taxon>
        <taxon>Ecdysozoa</taxon>
        <taxon>Arthropoda</taxon>
        <taxon>Hexapoda</taxon>
        <taxon>Insecta</taxon>
        <taxon>Pterygota</taxon>
        <taxon>Neoptera</taxon>
        <taxon>Endopterygota</taxon>
        <taxon>Coleoptera</taxon>
        <taxon>Polyphaga</taxon>
        <taxon>Cucujiformia</taxon>
        <taxon>Curculionidae</taxon>
        <taxon>Ceutorhynchinae</taxon>
        <taxon>Ceutorhynchus</taxon>
    </lineage>
</organism>
<evidence type="ECO:0000313" key="8">
    <source>
        <dbReference type="Proteomes" id="UP001152799"/>
    </source>
</evidence>
<dbReference type="GO" id="GO:0008270">
    <property type="term" value="F:zinc ion binding"/>
    <property type="evidence" value="ECO:0007669"/>
    <property type="project" value="UniProtKB-KW"/>
</dbReference>
<feature type="region of interest" description="Disordered" evidence="5">
    <location>
        <begin position="305"/>
        <end position="418"/>
    </location>
</feature>
<protein>
    <recommendedName>
        <fullName evidence="6">Zinc finger PHD-type domain-containing protein</fullName>
    </recommendedName>
</protein>
<dbReference type="InterPro" id="IPR013083">
    <property type="entry name" value="Znf_RING/FYVE/PHD"/>
</dbReference>
<evidence type="ECO:0000256" key="5">
    <source>
        <dbReference type="SAM" id="MobiDB-lite"/>
    </source>
</evidence>
<evidence type="ECO:0000259" key="6">
    <source>
        <dbReference type="SMART" id="SM00249"/>
    </source>
</evidence>
<dbReference type="InterPro" id="IPR001965">
    <property type="entry name" value="Znf_PHD"/>
</dbReference>
<evidence type="ECO:0000256" key="1">
    <source>
        <dbReference type="ARBA" id="ARBA00022723"/>
    </source>
</evidence>
<dbReference type="InterPro" id="IPR011011">
    <property type="entry name" value="Znf_FYVE_PHD"/>
</dbReference>
<feature type="compositionally biased region" description="Polar residues" evidence="5">
    <location>
        <begin position="394"/>
        <end position="406"/>
    </location>
</feature>
<evidence type="ECO:0000256" key="4">
    <source>
        <dbReference type="SAM" id="Coils"/>
    </source>
</evidence>
<dbReference type="PROSITE" id="PS01359">
    <property type="entry name" value="ZF_PHD_1"/>
    <property type="match status" value="1"/>
</dbReference>
<dbReference type="EMBL" id="OU892283">
    <property type="protein sequence ID" value="CAG9771392.1"/>
    <property type="molecule type" value="Genomic_DNA"/>
</dbReference>
<proteinExistence type="predicted"/>
<evidence type="ECO:0000256" key="3">
    <source>
        <dbReference type="ARBA" id="ARBA00022833"/>
    </source>
</evidence>
<dbReference type="OrthoDB" id="6715063at2759"/>
<dbReference type="SUPFAM" id="SSF57903">
    <property type="entry name" value="FYVE/PHD zinc finger"/>
    <property type="match status" value="1"/>
</dbReference>
<keyword evidence="4" id="KW-0175">Coiled coil</keyword>
<sequence length="418" mass="46512">MTSTKNCKKCDKAIGKKLKLQCGQCGGYFHLLCGNVTEVDARIMSNEKTPWNCAGCSTVAGGPSGRLSIGERSRRESALFTAHSEAMAKTGYDADIRALMRELQEEIREMKRAMEFFNEKYEEESKRTKVLSDIVSEVSKDNQDLRNEVNRLKSALGSQEQSKLMNNICVTGLLTKQDEGNTQVCKDKLIQLFDSLDVKTSERSLQNVRQIPMKTGVNAVITLQSADVKQEILRARSKKGKITLSNSGLGDSAQCIFIEVELTKETYELFKKAKQQLRSKNYKCIWHRNGAQDLTSGEDINPGEAFSCNTSTSTSSSLSSSDHSEPFGSGSSEDDPEYKASSESSSESEMQEEAAAATDERQIEDVEEDPPVKRRSRKRKNNSVQSKKNIAKQLKNSGKSYQSIKVTKNEDDEDISHS</sequence>
<dbReference type="Pfam" id="PF25298">
    <property type="entry name" value="Baculo_FP_2nd"/>
    <property type="match status" value="1"/>
</dbReference>
<keyword evidence="3" id="KW-0862">Zinc</keyword>
<feature type="coiled-coil region" evidence="4">
    <location>
        <begin position="93"/>
        <end position="162"/>
    </location>
</feature>
<dbReference type="InterPro" id="IPR057251">
    <property type="entry name" value="FP_C"/>
</dbReference>
<accession>A0A9N9MVB9</accession>
<keyword evidence="2" id="KW-0863">Zinc-finger</keyword>
<dbReference type="InterPro" id="IPR019786">
    <property type="entry name" value="Zinc_finger_PHD-type_CS"/>
</dbReference>
<keyword evidence="1" id="KW-0479">Metal-binding</keyword>
<feature type="compositionally biased region" description="Low complexity" evidence="5">
    <location>
        <begin position="310"/>
        <end position="321"/>
    </location>
</feature>
<gene>
    <name evidence="7" type="ORF">CEUTPL_LOCUS11827</name>
</gene>
<dbReference type="AlphaFoldDB" id="A0A9N9MVB9"/>
<dbReference type="Gene3D" id="3.30.40.10">
    <property type="entry name" value="Zinc/RING finger domain, C3HC4 (zinc finger)"/>
    <property type="match status" value="1"/>
</dbReference>
<evidence type="ECO:0000313" key="7">
    <source>
        <dbReference type="EMBL" id="CAG9771392.1"/>
    </source>
</evidence>
<dbReference type="SMART" id="SM00249">
    <property type="entry name" value="PHD"/>
    <property type="match status" value="1"/>
</dbReference>
<dbReference type="Proteomes" id="UP001152799">
    <property type="component" value="Chromosome 7"/>
</dbReference>
<keyword evidence="8" id="KW-1185">Reference proteome</keyword>
<name>A0A9N9MVB9_9CUCU</name>
<evidence type="ECO:0000256" key="2">
    <source>
        <dbReference type="ARBA" id="ARBA00022771"/>
    </source>
</evidence>